<dbReference type="Proteomes" id="UP001054837">
    <property type="component" value="Unassembled WGS sequence"/>
</dbReference>
<comment type="caution">
    <text evidence="2">The sequence shown here is derived from an EMBL/GenBank/DDBJ whole genome shotgun (WGS) entry which is preliminary data.</text>
</comment>
<keyword evidence="3" id="KW-1185">Reference proteome</keyword>
<gene>
    <name evidence="2" type="ORF">CDAR_75811</name>
</gene>
<proteinExistence type="predicted"/>
<dbReference type="AlphaFoldDB" id="A0AAV4W0F7"/>
<name>A0AAV4W0F7_9ARAC</name>
<evidence type="ECO:0000256" key="1">
    <source>
        <dbReference type="SAM" id="MobiDB-lite"/>
    </source>
</evidence>
<dbReference type="EMBL" id="BPLQ01013948">
    <property type="protein sequence ID" value="GIY76092.1"/>
    <property type="molecule type" value="Genomic_DNA"/>
</dbReference>
<evidence type="ECO:0000313" key="2">
    <source>
        <dbReference type="EMBL" id="GIY76092.1"/>
    </source>
</evidence>
<evidence type="ECO:0000313" key="3">
    <source>
        <dbReference type="Proteomes" id="UP001054837"/>
    </source>
</evidence>
<organism evidence="2 3">
    <name type="scientific">Caerostris darwini</name>
    <dbReference type="NCBI Taxonomy" id="1538125"/>
    <lineage>
        <taxon>Eukaryota</taxon>
        <taxon>Metazoa</taxon>
        <taxon>Ecdysozoa</taxon>
        <taxon>Arthropoda</taxon>
        <taxon>Chelicerata</taxon>
        <taxon>Arachnida</taxon>
        <taxon>Araneae</taxon>
        <taxon>Araneomorphae</taxon>
        <taxon>Entelegynae</taxon>
        <taxon>Araneoidea</taxon>
        <taxon>Araneidae</taxon>
        <taxon>Caerostris</taxon>
    </lineage>
</organism>
<sequence length="109" mass="12035">MKWRAVVTGESKTSSPSSSWVTSSRARYSGLVKAEAPNGASRKVSLAEEIAGSPRISGGGHCFLTFEDDLQLDFSSCKKERTIPALIWKLGNPMPVAQTFYLRDEIRRQ</sequence>
<protein>
    <submittedName>
        <fullName evidence="2">Uncharacterized protein</fullName>
    </submittedName>
</protein>
<reference evidence="2 3" key="1">
    <citation type="submission" date="2021-06" db="EMBL/GenBank/DDBJ databases">
        <title>Caerostris darwini draft genome.</title>
        <authorList>
            <person name="Kono N."/>
            <person name="Arakawa K."/>
        </authorList>
    </citation>
    <scope>NUCLEOTIDE SEQUENCE [LARGE SCALE GENOMIC DNA]</scope>
</reference>
<accession>A0AAV4W0F7</accession>
<feature type="compositionally biased region" description="Low complexity" evidence="1">
    <location>
        <begin position="11"/>
        <end position="21"/>
    </location>
</feature>
<feature type="region of interest" description="Disordered" evidence="1">
    <location>
        <begin position="1"/>
        <end position="21"/>
    </location>
</feature>